<dbReference type="PANTHER" id="PTHR36307">
    <property type="entry name" value="FLAGELLA BASAL BODY P-RING FORMATION PROTEIN FLGA"/>
    <property type="match status" value="1"/>
</dbReference>
<feature type="chain" id="PRO_5009240205" evidence="1">
    <location>
        <begin position="21"/>
        <end position="321"/>
    </location>
</feature>
<dbReference type="Proteomes" id="UP000324896">
    <property type="component" value="Unassembled WGS sequence"/>
</dbReference>
<accession>A0A1G6RIQ1</accession>
<evidence type="ECO:0000313" key="4">
    <source>
        <dbReference type="Proteomes" id="UP000324896"/>
    </source>
</evidence>
<dbReference type="EMBL" id="FMYT01000023">
    <property type="protein sequence ID" value="SDD04244.1"/>
    <property type="molecule type" value="Genomic_DNA"/>
</dbReference>
<keyword evidence="3" id="KW-0966">Cell projection</keyword>
<dbReference type="GO" id="GO:0044780">
    <property type="term" value="P:bacterial-type flagellum assembly"/>
    <property type="evidence" value="ECO:0007669"/>
    <property type="project" value="InterPro"/>
</dbReference>
<dbReference type="NCBIfam" id="TIGR03170">
    <property type="entry name" value="flgA_cterm"/>
    <property type="match status" value="1"/>
</dbReference>
<name>A0A1G6RIQ1_9FIRM</name>
<protein>
    <submittedName>
        <fullName evidence="3">Flagella basal body P-ring formation protein FlgA</fullName>
    </submittedName>
</protein>
<keyword evidence="3" id="KW-0969">Cilium</keyword>
<dbReference type="Pfam" id="PF13144">
    <property type="entry name" value="ChapFlgA"/>
    <property type="match status" value="1"/>
</dbReference>
<feature type="domain" description="Flagella basal body P-ring formation protein FlgA SAF" evidence="2">
    <location>
        <begin position="197"/>
        <end position="317"/>
    </location>
</feature>
<evidence type="ECO:0000313" key="3">
    <source>
        <dbReference type="EMBL" id="SDD04244.1"/>
    </source>
</evidence>
<dbReference type="InterPro" id="IPR039246">
    <property type="entry name" value="Flagellar_FlgA"/>
</dbReference>
<gene>
    <name evidence="3" type="ORF">SAMN04488597_12339</name>
</gene>
<dbReference type="RefSeq" id="WP_149796891.1">
    <property type="nucleotide sequence ID" value="NZ_FMYT01000023.1"/>
</dbReference>
<sequence>MKKICLILLLLLLISNSAAAFELKIEQNEFVESADIYLGEIAEFNEAELNSEQLIELRNLKLAKSPQPGYQKFLNKVLVELSIKNLGYDTADFRLKMPKQITIERKAAYIDISKVRAFVEEKLTEAFKLDSEKLVIEELNNPKSYQIAAGNGEYELQFASHSHFNFGNNNLIIEVVKDSVVQNRLYYRFKLGIKKQVFRSLKDLHYNSTLNRNDFEIVEKVIYQNPDQLVSSWENMQKKELKTTLKKGDYLSYQLIKNPYLVKWGDRLKVTIVKNNVVLSSYVTARERGKLGDEITVENENSGYRFQVEVISENEVKYLSP</sequence>
<dbReference type="PANTHER" id="PTHR36307:SF1">
    <property type="entry name" value="FLAGELLA BASAL BODY P-RING FORMATION PROTEIN FLGA"/>
    <property type="match status" value="1"/>
</dbReference>
<dbReference type="InterPro" id="IPR017585">
    <property type="entry name" value="SAF_FlgA"/>
</dbReference>
<organism evidence="3 4">
    <name type="scientific">Halanaerobium congolense</name>
    <dbReference type="NCBI Taxonomy" id="54121"/>
    <lineage>
        <taxon>Bacteria</taxon>
        <taxon>Bacillati</taxon>
        <taxon>Bacillota</taxon>
        <taxon>Clostridia</taxon>
        <taxon>Halanaerobiales</taxon>
        <taxon>Halanaerobiaceae</taxon>
        <taxon>Halanaerobium</taxon>
    </lineage>
</organism>
<evidence type="ECO:0000259" key="2">
    <source>
        <dbReference type="Pfam" id="PF13144"/>
    </source>
</evidence>
<dbReference type="AlphaFoldDB" id="A0A1G6RIQ1"/>
<proteinExistence type="predicted"/>
<keyword evidence="1" id="KW-0732">Signal</keyword>
<evidence type="ECO:0000256" key="1">
    <source>
        <dbReference type="SAM" id="SignalP"/>
    </source>
</evidence>
<reference evidence="3 4" key="1">
    <citation type="submission" date="2016-10" db="EMBL/GenBank/DDBJ databases">
        <authorList>
            <person name="Varghese N."/>
            <person name="Submissions S."/>
        </authorList>
    </citation>
    <scope>NUCLEOTIDE SEQUENCE [LARGE SCALE GENOMIC DNA]</scope>
    <source>
        <strain evidence="3 4">WG10</strain>
    </source>
</reference>
<feature type="signal peptide" evidence="1">
    <location>
        <begin position="1"/>
        <end position="20"/>
    </location>
</feature>
<keyword evidence="3" id="KW-0282">Flagellum</keyword>